<dbReference type="GO" id="GO:0016614">
    <property type="term" value="F:oxidoreductase activity, acting on CH-OH group of donors"/>
    <property type="evidence" value="ECO:0007669"/>
    <property type="project" value="UniProtKB-ARBA"/>
</dbReference>
<gene>
    <name evidence="3" type="ORF">GNZ18_19450</name>
</gene>
<dbReference type="EMBL" id="WOFH01000006">
    <property type="protein sequence ID" value="MUN38764.1"/>
    <property type="molecule type" value="Genomic_DNA"/>
</dbReference>
<dbReference type="RefSeq" id="WP_156217906.1">
    <property type="nucleotide sequence ID" value="NZ_WOFH01000006.1"/>
</dbReference>
<dbReference type="PROSITE" id="PS00061">
    <property type="entry name" value="ADH_SHORT"/>
    <property type="match status" value="1"/>
</dbReference>
<dbReference type="InterPro" id="IPR020904">
    <property type="entry name" value="Sc_DH/Rdtase_CS"/>
</dbReference>
<dbReference type="PANTHER" id="PTHR48107:SF7">
    <property type="entry name" value="RE15974P"/>
    <property type="match status" value="1"/>
</dbReference>
<sequence length="266" mass="27845">MGSNGDGPLAGRVAVVTGAGRRAGIGFAIARDLLAAGASVLVQSWTPHDDEQPWGSDPAGIDGVLEALGGTGPRLAYLAADFAAPETPGRVVQYAVETFGAIDVLVANHARSSLQGLGELTAAELDMCWAVNARASALLAQEFAAVHDDARPGGRIVLFTSGQHLGPMRREIPYAISKGAIQQMTLTLADALADRGITVNTVNPGPVDTGWADEELTAKVVGALPFGRWGAPDDVARLVRWLVSDEGRWITGQVINSEGGFRRWAM</sequence>
<dbReference type="PRINTS" id="PR00081">
    <property type="entry name" value="GDHRDH"/>
</dbReference>
<dbReference type="Proteomes" id="UP000432015">
    <property type="component" value="Unassembled WGS sequence"/>
</dbReference>
<dbReference type="AlphaFoldDB" id="A0A7K1L2V7"/>
<dbReference type="InterPro" id="IPR036291">
    <property type="entry name" value="NAD(P)-bd_dom_sf"/>
</dbReference>
<comment type="caution">
    <text evidence="3">The sequence shown here is derived from an EMBL/GenBank/DDBJ whole genome shotgun (WGS) entry which is preliminary data.</text>
</comment>
<keyword evidence="2" id="KW-0560">Oxidoreductase</keyword>
<protein>
    <submittedName>
        <fullName evidence="3">SDR family oxidoreductase</fullName>
    </submittedName>
</protein>
<evidence type="ECO:0000313" key="4">
    <source>
        <dbReference type="Proteomes" id="UP000432015"/>
    </source>
</evidence>
<dbReference type="PANTHER" id="PTHR48107">
    <property type="entry name" value="NADPH-DEPENDENT ALDEHYDE REDUCTASE-LIKE PROTEIN, CHLOROPLASTIC-RELATED"/>
    <property type="match status" value="1"/>
</dbReference>
<proteinExistence type="inferred from homology"/>
<dbReference type="SUPFAM" id="SSF51735">
    <property type="entry name" value="NAD(P)-binding Rossmann-fold domains"/>
    <property type="match status" value="1"/>
</dbReference>
<reference evidence="3 4" key="1">
    <citation type="submission" date="2019-11" db="EMBL/GenBank/DDBJ databases">
        <authorList>
            <person name="Cao P."/>
        </authorList>
    </citation>
    <scope>NUCLEOTIDE SEQUENCE [LARGE SCALE GENOMIC DNA]</scope>
    <source>
        <strain evidence="3 4">NEAU-AAG5</strain>
    </source>
</reference>
<evidence type="ECO:0000313" key="3">
    <source>
        <dbReference type="EMBL" id="MUN38764.1"/>
    </source>
</evidence>
<evidence type="ECO:0000256" key="2">
    <source>
        <dbReference type="ARBA" id="ARBA00023002"/>
    </source>
</evidence>
<keyword evidence="4" id="KW-1185">Reference proteome</keyword>
<name>A0A7K1L2V7_9ACTN</name>
<comment type="similarity">
    <text evidence="1">Belongs to the short-chain dehydrogenases/reductases (SDR) family.</text>
</comment>
<organism evidence="3 4">
    <name type="scientific">Actinomadura litoris</name>
    <dbReference type="NCBI Taxonomy" id="2678616"/>
    <lineage>
        <taxon>Bacteria</taxon>
        <taxon>Bacillati</taxon>
        <taxon>Actinomycetota</taxon>
        <taxon>Actinomycetes</taxon>
        <taxon>Streptosporangiales</taxon>
        <taxon>Thermomonosporaceae</taxon>
        <taxon>Actinomadura</taxon>
    </lineage>
</organism>
<dbReference type="NCBIfam" id="NF009389">
    <property type="entry name" value="PRK12748.1"/>
    <property type="match status" value="1"/>
</dbReference>
<dbReference type="InterPro" id="IPR002347">
    <property type="entry name" value="SDR_fam"/>
</dbReference>
<accession>A0A7K1L2V7</accession>
<dbReference type="Gene3D" id="3.40.50.720">
    <property type="entry name" value="NAD(P)-binding Rossmann-like Domain"/>
    <property type="match status" value="1"/>
</dbReference>
<evidence type="ECO:0000256" key="1">
    <source>
        <dbReference type="ARBA" id="ARBA00006484"/>
    </source>
</evidence>
<dbReference type="Pfam" id="PF13561">
    <property type="entry name" value="adh_short_C2"/>
    <property type="match status" value="1"/>
</dbReference>